<dbReference type="RefSeq" id="WP_201851618.1">
    <property type="nucleotide sequence ID" value="NZ_JABBYC010000133.1"/>
</dbReference>
<gene>
    <name evidence="2" type="ORF">HGK34_22255</name>
</gene>
<feature type="non-terminal residue" evidence="2">
    <location>
        <position position="325"/>
    </location>
</feature>
<evidence type="ECO:0000259" key="1">
    <source>
        <dbReference type="Pfam" id="PF13701"/>
    </source>
</evidence>
<dbReference type="Pfam" id="PF13701">
    <property type="entry name" value="DDE_Tnp_1_4"/>
    <property type="match status" value="1"/>
</dbReference>
<accession>A0ABS1LRT6</accession>
<dbReference type="Proteomes" id="UP000675409">
    <property type="component" value="Unassembled WGS sequence"/>
</dbReference>
<dbReference type="EMBL" id="JABBYC010000133">
    <property type="protein sequence ID" value="MBL0888955.1"/>
    <property type="molecule type" value="Genomic_DNA"/>
</dbReference>
<protein>
    <submittedName>
        <fullName evidence="2">IS1380 family transposase</fullName>
    </submittedName>
</protein>
<reference evidence="2 3" key="1">
    <citation type="journal article" date="2021" name="Arch. Microbiol.">
        <title>Myceligenerans indicum sp. nov., an actinobacterium isolated from mangrove sediment of Sundarbans, India.</title>
        <authorList>
            <person name="Asha K."/>
            <person name="Bhadury P."/>
        </authorList>
    </citation>
    <scope>NUCLEOTIDE SEQUENCE [LARGE SCALE GENOMIC DNA]</scope>
    <source>
        <strain evidence="2 3">I2</strain>
    </source>
</reference>
<feature type="domain" description="Transposase DDE" evidence="1">
    <location>
        <begin position="10"/>
        <end position="325"/>
    </location>
</feature>
<sequence length="325" mass="34709">MGNTTAWDARFEVTADGKGLVKDAGLVLLRKTADVVGLTEQIAVAFGPGRVERICRGTVLASAAAAIAVGARNLSQIERLLAGHDGTLGACGSDTTLWRTLASVDDRRLARLRTALRRTRKKAWQLIAGRPVGFPWLTIGGKTLPGWIVVDLDATLVECHSVKEQAAGTYKGGWGHHPLGGWVANTGETLTILPRPGNAGSNTAADHRIVLGEVFDQIPDPGVHSKILIRIDGAGASHETIERILTANHSRRRVAFTIGWTITPVEEAAIAALPEQSWTAYLRQNGEPATVAGLDGEEMDYGHVAEITGLPGREGWPGDLRLIVR</sequence>
<proteinExistence type="predicted"/>
<evidence type="ECO:0000313" key="2">
    <source>
        <dbReference type="EMBL" id="MBL0888955.1"/>
    </source>
</evidence>
<comment type="caution">
    <text evidence="2">The sequence shown here is derived from an EMBL/GenBank/DDBJ whole genome shotgun (WGS) entry which is preliminary data.</text>
</comment>
<keyword evidence="3" id="KW-1185">Reference proteome</keyword>
<name>A0ABS1LRT6_9MICO</name>
<organism evidence="2 3">
    <name type="scientific">Myceligenerans indicum</name>
    <dbReference type="NCBI Taxonomy" id="2593663"/>
    <lineage>
        <taxon>Bacteria</taxon>
        <taxon>Bacillati</taxon>
        <taxon>Actinomycetota</taxon>
        <taxon>Actinomycetes</taxon>
        <taxon>Micrococcales</taxon>
        <taxon>Promicromonosporaceae</taxon>
        <taxon>Myceligenerans</taxon>
    </lineage>
</organism>
<evidence type="ECO:0000313" key="3">
    <source>
        <dbReference type="Proteomes" id="UP000675409"/>
    </source>
</evidence>
<dbReference type="InterPro" id="IPR025668">
    <property type="entry name" value="Tnp_DDE_dom"/>
</dbReference>